<dbReference type="PANTHER" id="PTHR37166">
    <property type="entry name" value="PROTEIN FLAG"/>
    <property type="match status" value="1"/>
</dbReference>
<name>A0A194AFN5_9BACT</name>
<keyword evidence="2" id="KW-0966">Cell projection</keyword>
<dbReference type="RefSeq" id="WP_069857501.1">
    <property type="nucleotide sequence ID" value="NZ_BDFE01000008.1"/>
</dbReference>
<dbReference type="AlphaFoldDB" id="A0A194AFN5"/>
<feature type="region of interest" description="Disordered" evidence="1">
    <location>
        <begin position="1"/>
        <end position="57"/>
    </location>
</feature>
<dbReference type="InterPro" id="IPR035924">
    <property type="entry name" value="FlaG-like_sf"/>
</dbReference>
<sequence length="129" mass="14268">MRLEPLDPQESEFDGPEAVTPPAPTEYPAAPLQQEHAVDSGDAPHEGQSFPSRNVQETEIDKVSNALEQFWKAMGVSLIFKVDKETDIIQVEVIDPSTNKVIKKIPTDEILHMAASIRESVGIFVDKNT</sequence>
<dbReference type="SUPFAM" id="SSF160214">
    <property type="entry name" value="FlaG-like"/>
    <property type="match status" value="1"/>
</dbReference>
<keyword evidence="2" id="KW-0969">Cilium</keyword>
<dbReference type="Pfam" id="PF03646">
    <property type="entry name" value="FlaG"/>
    <property type="match status" value="1"/>
</dbReference>
<protein>
    <submittedName>
        <fullName evidence="2">Flagellar protein FlaG</fullName>
    </submittedName>
</protein>
<accession>A0A194AFN5</accession>
<organism evidence="2 3">
    <name type="scientific">Desulfoplanes formicivorans</name>
    <dbReference type="NCBI Taxonomy" id="1592317"/>
    <lineage>
        <taxon>Bacteria</taxon>
        <taxon>Pseudomonadati</taxon>
        <taxon>Thermodesulfobacteriota</taxon>
        <taxon>Desulfovibrionia</taxon>
        <taxon>Desulfovibrionales</taxon>
        <taxon>Desulfoplanaceae</taxon>
        <taxon>Desulfoplanes</taxon>
    </lineage>
</organism>
<keyword evidence="3" id="KW-1185">Reference proteome</keyword>
<dbReference type="InterPro" id="IPR005186">
    <property type="entry name" value="FlaG"/>
</dbReference>
<dbReference type="PANTHER" id="PTHR37166:SF1">
    <property type="entry name" value="PROTEIN FLAG"/>
    <property type="match status" value="1"/>
</dbReference>
<evidence type="ECO:0000256" key="1">
    <source>
        <dbReference type="SAM" id="MobiDB-lite"/>
    </source>
</evidence>
<proteinExistence type="predicted"/>
<dbReference type="Gene3D" id="3.30.160.170">
    <property type="entry name" value="FlaG-like"/>
    <property type="match status" value="1"/>
</dbReference>
<evidence type="ECO:0000313" key="3">
    <source>
        <dbReference type="Proteomes" id="UP000095200"/>
    </source>
</evidence>
<reference evidence="3" key="1">
    <citation type="submission" date="2016-06" db="EMBL/GenBank/DDBJ databases">
        <title>Draft genome sequence of Desulfoplanes formicivorans strain Pf12B.</title>
        <authorList>
            <person name="Watanabe M."/>
            <person name="Kojima H."/>
            <person name="Fukui M."/>
        </authorList>
    </citation>
    <scope>NUCLEOTIDE SEQUENCE [LARGE SCALE GENOMIC DNA]</scope>
    <source>
        <strain evidence="3">Pf12B</strain>
    </source>
</reference>
<dbReference type="EMBL" id="BDFE01000008">
    <property type="protein sequence ID" value="GAU08015.1"/>
    <property type="molecule type" value="Genomic_DNA"/>
</dbReference>
<feature type="compositionally biased region" description="Basic and acidic residues" evidence="1">
    <location>
        <begin position="36"/>
        <end position="45"/>
    </location>
</feature>
<dbReference type="OrthoDB" id="5461074at2"/>
<gene>
    <name evidence="2" type="ORF">DPF_0716</name>
</gene>
<comment type="caution">
    <text evidence="2">The sequence shown here is derived from an EMBL/GenBank/DDBJ whole genome shotgun (WGS) entry which is preliminary data.</text>
</comment>
<dbReference type="Proteomes" id="UP000095200">
    <property type="component" value="Unassembled WGS sequence"/>
</dbReference>
<evidence type="ECO:0000313" key="2">
    <source>
        <dbReference type="EMBL" id="GAU08015.1"/>
    </source>
</evidence>
<dbReference type="STRING" id="1592317.DPF_0716"/>
<keyword evidence="2" id="KW-0282">Flagellum</keyword>